<dbReference type="PANTHER" id="PTHR47019:SF1">
    <property type="entry name" value="LIPID II FLIPPASE MURJ"/>
    <property type="match status" value="1"/>
</dbReference>
<evidence type="ECO:0000256" key="10">
    <source>
        <dbReference type="HAMAP-Rule" id="MF_02078"/>
    </source>
</evidence>
<dbReference type="PANTHER" id="PTHR47019">
    <property type="entry name" value="LIPID II FLIPPASE MURJ"/>
    <property type="match status" value="1"/>
</dbReference>
<reference evidence="12 13" key="1">
    <citation type="submission" date="2020-11" db="EMBL/GenBank/DDBJ databases">
        <authorList>
            <person name="Kim M.K."/>
        </authorList>
    </citation>
    <scope>NUCLEOTIDE SEQUENCE [LARGE SCALE GENOMIC DNA]</scope>
    <source>
        <strain evidence="12 13">BT290</strain>
    </source>
</reference>
<keyword evidence="5 10" id="KW-0573">Peptidoglycan synthesis</keyword>
<evidence type="ECO:0000313" key="13">
    <source>
        <dbReference type="Proteomes" id="UP000611708"/>
    </source>
</evidence>
<keyword evidence="3 10" id="KW-0812">Transmembrane</keyword>
<feature type="transmembrane region" description="Helical" evidence="10">
    <location>
        <begin position="156"/>
        <end position="179"/>
    </location>
</feature>
<comment type="function">
    <text evidence="8 10 11">Involved in peptidoglycan biosynthesis. Transports lipid-linked peptidoglycan precursors from the inner to the outer leaflet of the cytoplasmic membrane.</text>
</comment>
<feature type="transmembrane region" description="Helical" evidence="10">
    <location>
        <begin position="380"/>
        <end position="398"/>
    </location>
</feature>
<evidence type="ECO:0000256" key="2">
    <source>
        <dbReference type="ARBA" id="ARBA00022475"/>
    </source>
</evidence>
<evidence type="ECO:0000256" key="5">
    <source>
        <dbReference type="ARBA" id="ARBA00022984"/>
    </source>
</evidence>
<comment type="pathway">
    <text evidence="10">Cell wall biogenesis; peptidoglycan biosynthesis.</text>
</comment>
<dbReference type="HAMAP" id="MF_02078">
    <property type="entry name" value="MurJ_MviN"/>
    <property type="match status" value="1"/>
</dbReference>
<feature type="transmembrane region" description="Helical" evidence="10">
    <location>
        <begin position="307"/>
        <end position="329"/>
    </location>
</feature>
<protein>
    <recommendedName>
        <fullName evidence="10">Probable lipid II flippase MurJ</fullName>
    </recommendedName>
</protein>
<keyword evidence="4 10" id="KW-0133">Cell shape</keyword>
<proteinExistence type="inferred from homology"/>
<keyword evidence="13" id="KW-1185">Reference proteome</keyword>
<accession>A0ABS0HP68</accession>
<evidence type="ECO:0000313" key="12">
    <source>
        <dbReference type="EMBL" id="MBF9195281.1"/>
    </source>
</evidence>
<keyword evidence="10 11" id="KW-0813">Transport</keyword>
<evidence type="ECO:0000256" key="7">
    <source>
        <dbReference type="ARBA" id="ARBA00023136"/>
    </source>
</evidence>
<evidence type="ECO:0000256" key="11">
    <source>
        <dbReference type="PIRNR" id="PIRNR002869"/>
    </source>
</evidence>
<evidence type="ECO:0000256" key="3">
    <source>
        <dbReference type="ARBA" id="ARBA00022692"/>
    </source>
</evidence>
<keyword evidence="6 10" id="KW-1133">Transmembrane helix</keyword>
<feature type="transmembrane region" description="Helical" evidence="10">
    <location>
        <begin position="185"/>
        <end position="205"/>
    </location>
</feature>
<feature type="transmembrane region" description="Helical" evidence="10">
    <location>
        <begin position="349"/>
        <end position="368"/>
    </location>
</feature>
<comment type="similarity">
    <text evidence="9 10 11">Belongs to the MurJ/MviN family.</text>
</comment>
<dbReference type="PRINTS" id="PR01806">
    <property type="entry name" value="VIRFACTRMVIN"/>
</dbReference>
<comment type="subcellular location">
    <subcellularLocation>
        <location evidence="10">Cell inner membrane</location>
        <topology evidence="10">Multi-pass membrane protein</topology>
    </subcellularLocation>
    <subcellularLocation>
        <location evidence="1">Cell membrane</location>
        <topology evidence="1">Multi-pass membrane protein</topology>
    </subcellularLocation>
</comment>
<gene>
    <name evidence="10 12" type="primary">murJ</name>
    <name evidence="12" type="ORF">I2H36_04465</name>
</gene>
<feature type="transmembrane region" description="Helical" evidence="10">
    <location>
        <begin position="132"/>
        <end position="149"/>
    </location>
</feature>
<dbReference type="Pfam" id="PF03023">
    <property type="entry name" value="MurJ"/>
    <property type="match status" value="1"/>
</dbReference>
<evidence type="ECO:0000256" key="4">
    <source>
        <dbReference type="ARBA" id="ARBA00022960"/>
    </source>
</evidence>
<dbReference type="Proteomes" id="UP000611708">
    <property type="component" value="Unassembled WGS sequence"/>
</dbReference>
<feature type="transmembrane region" description="Helical" evidence="10">
    <location>
        <begin position="88"/>
        <end position="112"/>
    </location>
</feature>
<evidence type="ECO:0000256" key="1">
    <source>
        <dbReference type="ARBA" id="ARBA00004651"/>
    </source>
</evidence>
<dbReference type="RefSeq" id="WP_196262681.1">
    <property type="nucleotide sequence ID" value="NZ_JADQDN010000002.1"/>
</dbReference>
<evidence type="ECO:0000256" key="9">
    <source>
        <dbReference type="ARBA" id="ARBA00061532"/>
    </source>
</evidence>
<dbReference type="InterPro" id="IPR051050">
    <property type="entry name" value="Lipid_II_flippase_MurJ/MviN"/>
</dbReference>
<name>A0ABS0HP68_9HYPH</name>
<dbReference type="InterPro" id="IPR004268">
    <property type="entry name" value="MurJ"/>
</dbReference>
<evidence type="ECO:0000256" key="6">
    <source>
        <dbReference type="ARBA" id="ARBA00022989"/>
    </source>
</evidence>
<organism evidence="12 13">
    <name type="scientific">Microvirga terrestris</name>
    <dbReference type="NCBI Taxonomy" id="2791024"/>
    <lineage>
        <taxon>Bacteria</taxon>
        <taxon>Pseudomonadati</taxon>
        <taxon>Pseudomonadota</taxon>
        <taxon>Alphaproteobacteria</taxon>
        <taxon>Hyphomicrobiales</taxon>
        <taxon>Methylobacteriaceae</taxon>
        <taxon>Microvirga</taxon>
    </lineage>
</organism>
<comment type="caution">
    <text evidence="12">The sequence shown here is derived from an EMBL/GenBank/DDBJ whole genome shotgun (WGS) entry which is preliminary data.</text>
</comment>
<feature type="transmembrane region" description="Helical" evidence="10">
    <location>
        <begin position="404"/>
        <end position="425"/>
    </location>
</feature>
<dbReference type="PIRSF" id="PIRSF002869">
    <property type="entry name" value="MviN"/>
    <property type="match status" value="1"/>
</dbReference>
<feature type="transmembrane region" description="Helical" evidence="10">
    <location>
        <begin position="267"/>
        <end position="286"/>
    </location>
</feature>
<feature type="transmembrane region" description="Helical" evidence="10">
    <location>
        <begin position="20"/>
        <end position="42"/>
    </location>
</feature>
<feature type="transmembrane region" description="Helical" evidence="10">
    <location>
        <begin position="226"/>
        <end position="255"/>
    </location>
</feature>
<keyword evidence="10" id="KW-0997">Cell inner membrane</keyword>
<sequence length="508" mass="52811">MFRKILSVGGWTLVSRLTGFIRDVVLAAVMGVGPIADAFVVASRIPNHFRAIFSEGAFNSAFLPTYAGVLEREGAAPARSFASRISTLMLIVQIVLLAAALIGMPVVVTLLAPGFSDEPQKFDLAVTLTRITFPYLLFVTLVTILSGILNAHERFAAAAAAPVLLNVSIVAALAVAFLFPNAGYAAAWGVTVAGVLELLLVWVSARRLGVAPRLEAPRFDPALKHFFKVLGPAVVGSAGVQLAMFADTIIASFLPTGAVASLYYADRIYQLPLGVIGIAAGTVLLPEMSRRIAAGDVTGAHGAQNRAVGLTLALAAPFVVAFITLPDLIMSALFQRGAFDAAAAERSGAVLAAYALGLPPAVLIRSAVASFYARSDTVTPLIASLTAVAVNVALKIVLTGPYGVVGLALATAIGIWVNLGLLVLLALRRDWMAPGGALGRTAAAVAVASLLLGAFAWFAPIPVSEWTIRLPAWNSEILLGLLGMAGAFIYGGTLLAGLKVLGVRLSRR</sequence>
<keyword evidence="7 10" id="KW-0472">Membrane</keyword>
<keyword evidence="10 11" id="KW-0961">Cell wall biogenesis/degradation</keyword>
<dbReference type="EMBL" id="JADQDN010000002">
    <property type="protein sequence ID" value="MBF9195281.1"/>
    <property type="molecule type" value="Genomic_DNA"/>
</dbReference>
<keyword evidence="2 10" id="KW-1003">Cell membrane</keyword>
<dbReference type="NCBIfam" id="TIGR01695">
    <property type="entry name" value="murJ_mviN"/>
    <property type="match status" value="1"/>
</dbReference>
<evidence type="ECO:0000256" key="8">
    <source>
        <dbReference type="ARBA" id="ARBA00060041"/>
    </source>
</evidence>
<dbReference type="CDD" id="cd13123">
    <property type="entry name" value="MATE_MurJ_like"/>
    <property type="match status" value="1"/>
</dbReference>
<feature type="transmembrane region" description="Helical" evidence="10">
    <location>
        <begin position="477"/>
        <end position="498"/>
    </location>
</feature>
<feature type="transmembrane region" description="Helical" evidence="10">
    <location>
        <begin position="437"/>
        <end position="457"/>
    </location>
</feature>